<protein>
    <recommendedName>
        <fullName evidence="1">DUF7574 domain-containing protein</fullName>
    </recommendedName>
</protein>
<evidence type="ECO:0000313" key="2">
    <source>
        <dbReference type="EMBL" id="MDR6867880.1"/>
    </source>
</evidence>
<organism evidence="2 3">
    <name type="scientific">Microbacterium resistens</name>
    <dbReference type="NCBI Taxonomy" id="156977"/>
    <lineage>
        <taxon>Bacteria</taxon>
        <taxon>Bacillati</taxon>
        <taxon>Actinomycetota</taxon>
        <taxon>Actinomycetes</taxon>
        <taxon>Micrococcales</taxon>
        <taxon>Microbacteriaceae</taxon>
        <taxon>Microbacterium</taxon>
    </lineage>
</organism>
<reference evidence="2 3" key="1">
    <citation type="submission" date="2023-07" db="EMBL/GenBank/DDBJ databases">
        <title>Sorghum-associated microbial communities from plants grown in Nebraska, USA.</title>
        <authorList>
            <person name="Schachtman D."/>
        </authorList>
    </citation>
    <scope>NUCLEOTIDE SEQUENCE [LARGE SCALE GENOMIC DNA]</scope>
    <source>
        <strain evidence="2 3">2980</strain>
    </source>
</reference>
<dbReference type="InterPro" id="IPR055996">
    <property type="entry name" value="DUF7574"/>
</dbReference>
<sequence length="97" mass="10671">MGFSELGFTTVGDADLSEPNYSFDLIGAWKDADGAIYLGTDSGCSCPTPWEYYNELSDFTGPLTKEQAVEEATALWAEAGRYCPEDFATFTQQIRDC</sequence>
<comment type="caution">
    <text evidence="2">The sequence shown here is derived from an EMBL/GenBank/DDBJ whole genome shotgun (WGS) entry which is preliminary data.</text>
</comment>
<evidence type="ECO:0000259" key="1">
    <source>
        <dbReference type="Pfam" id="PF24459"/>
    </source>
</evidence>
<dbReference type="Pfam" id="PF24459">
    <property type="entry name" value="DUF7574"/>
    <property type="match status" value="1"/>
</dbReference>
<proteinExistence type="predicted"/>
<dbReference type="Proteomes" id="UP001259347">
    <property type="component" value="Unassembled WGS sequence"/>
</dbReference>
<dbReference type="RefSeq" id="WP_310021141.1">
    <property type="nucleotide sequence ID" value="NZ_JAVDUM010000010.1"/>
</dbReference>
<name>A0ABU1SE35_9MICO</name>
<dbReference type="EMBL" id="JAVDUM010000010">
    <property type="protein sequence ID" value="MDR6867880.1"/>
    <property type="molecule type" value="Genomic_DNA"/>
</dbReference>
<feature type="domain" description="DUF7574" evidence="1">
    <location>
        <begin position="4"/>
        <end position="82"/>
    </location>
</feature>
<evidence type="ECO:0000313" key="3">
    <source>
        <dbReference type="Proteomes" id="UP001259347"/>
    </source>
</evidence>
<gene>
    <name evidence="2" type="ORF">J2Y69_002488</name>
</gene>
<accession>A0ABU1SE35</accession>
<keyword evidence="3" id="KW-1185">Reference proteome</keyword>